<proteinExistence type="predicted"/>
<dbReference type="RefSeq" id="WP_078347970.1">
    <property type="nucleotide sequence ID" value="NZ_MBTF01000010.1"/>
</dbReference>
<organism evidence="1 2">
    <name type="scientific">Mucilaginibacter pedocola</name>
    <dbReference type="NCBI Taxonomy" id="1792845"/>
    <lineage>
        <taxon>Bacteria</taxon>
        <taxon>Pseudomonadati</taxon>
        <taxon>Bacteroidota</taxon>
        <taxon>Sphingobacteriia</taxon>
        <taxon>Sphingobacteriales</taxon>
        <taxon>Sphingobacteriaceae</taxon>
        <taxon>Mucilaginibacter</taxon>
    </lineage>
</organism>
<dbReference type="EMBL" id="MBTF01000010">
    <property type="protein sequence ID" value="OOQ59997.1"/>
    <property type="molecule type" value="Genomic_DNA"/>
</dbReference>
<dbReference type="Proteomes" id="UP000189739">
    <property type="component" value="Unassembled WGS sequence"/>
</dbReference>
<accession>A0A1S9PGG5</accession>
<reference evidence="1 2" key="1">
    <citation type="submission" date="2016-07" db="EMBL/GenBank/DDBJ databases">
        <title>Genomic analysis of zinc-resistant bacterium Mucilaginibacter pedocola TBZ30.</title>
        <authorList>
            <person name="Huang J."/>
            <person name="Tang J."/>
        </authorList>
    </citation>
    <scope>NUCLEOTIDE SEQUENCE [LARGE SCALE GENOMIC DNA]</scope>
    <source>
        <strain evidence="1 2">TBZ30</strain>
    </source>
</reference>
<sequence length="100" mass="10578">MEAVFVKNNSYEPILPPDAAARAFLRLWPVENVQSVLWEVFALASLGGLGGRSVMDPDVLPAEDVASLFDQLIALVSALGAAQEPGGAHLLSPTGEEPHE</sequence>
<gene>
    <name evidence="1" type="ORF">BC343_27080</name>
</gene>
<evidence type="ECO:0000313" key="1">
    <source>
        <dbReference type="EMBL" id="OOQ59997.1"/>
    </source>
</evidence>
<evidence type="ECO:0000313" key="2">
    <source>
        <dbReference type="Proteomes" id="UP000189739"/>
    </source>
</evidence>
<name>A0A1S9PGG5_9SPHI</name>
<dbReference type="STRING" id="1792845.BC343_27080"/>
<dbReference type="AlphaFoldDB" id="A0A1S9PGG5"/>
<comment type="caution">
    <text evidence="1">The sequence shown here is derived from an EMBL/GenBank/DDBJ whole genome shotgun (WGS) entry which is preliminary data.</text>
</comment>
<protein>
    <submittedName>
        <fullName evidence="1">Uncharacterized protein</fullName>
    </submittedName>
</protein>
<keyword evidence="2" id="KW-1185">Reference proteome</keyword>